<dbReference type="SUPFAM" id="SSF52172">
    <property type="entry name" value="CheY-like"/>
    <property type="match status" value="1"/>
</dbReference>
<dbReference type="Proteomes" id="UP000317557">
    <property type="component" value="Unassembled WGS sequence"/>
</dbReference>
<name>A0A521D9E1_9BACT</name>
<gene>
    <name evidence="3" type="ORF">SAMN06265219_107171</name>
</gene>
<evidence type="ECO:0000313" key="4">
    <source>
        <dbReference type="Proteomes" id="UP000317557"/>
    </source>
</evidence>
<dbReference type="RefSeq" id="WP_142454407.1">
    <property type="nucleotide sequence ID" value="NZ_FXTP01000007.1"/>
</dbReference>
<dbReference type="AlphaFoldDB" id="A0A521D9E1"/>
<keyword evidence="1" id="KW-0597">Phosphoprotein</keyword>
<sequence length="136" mass="15349">MMDVRVLIVDDCPVMRKIIKRTVELCGFDSVEVIEAGDGKEGLEWVRNMDFDLAIVDLNMPVKNGAEMIAEMRVDDNLRYVPVLTVSAESNETRVEIITDITEGFVHKPFCVEALRDKMLKILEKQSIIRPGAAPK</sequence>
<feature type="domain" description="Response regulatory" evidence="2">
    <location>
        <begin position="5"/>
        <end position="123"/>
    </location>
</feature>
<dbReference type="GO" id="GO:0000160">
    <property type="term" value="P:phosphorelay signal transduction system"/>
    <property type="evidence" value="ECO:0007669"/>
    <property type="project" value="InterPro"/>
</dbReference>
<evidence type="ECO:0000259" key="2">
    <source>
        <dbReference type="PROSITE" id="PS50110"/>
    </source>
</evidence>
<dbReference type="PANTHER" id="PTHR43228">
    <property type="entry name" value="TWO-COMPONENT RESPONSE REGULATOR"/>
    <property type="match status" value="1"/>
</dbReference>
<keyword evidence="4" id="KW-1185">Reference proteome</keyword>
<dbReference type="InterPro" id="IPR001789">
    <property type="entry name" value="Sig_transdc_resp-reg_receiver"/>
</dbReference>
<feature type="modified residue" description="4-aspartylphosphate" evidence="1">
    <location>
        <position position="57"/>
    </location>
</feature>
<dbReference type="EMBL" id="FXTP01000007">
    <property type="protein sequence ID" value="SMO67500.1"/>
    <property type="molecule type" value="Genomic_DNA"/>
</dbReference>
<accession>A0A521D9E1</accession>
<dbReference type="PROSITE" id="PS50110">
    <property type="entry name" value="RESPONSE_REGULATORY"/>
    <property type="match status" value="1"/>
</dbReference>
<dbReference type="OrthoDB" id="9789181at2"/>
<organism evidence="3 4">
    <name type="scientific">Gracilimonas mengyeensis</name>
    <dbReference type="NCBI Taxonomy" id="1302730"/>
    <lineage>
        <taxon>Bacteria</taxon>
        <taxon>Pseudomonadati</taxon>
        <taxon>Balneolota</taxon>
        <taxon>Balneolia</taxon>
        <taxon>Balneolales</taxon>
        <taxon>Balneolaceae</taxon>
        <taxon>Gracilimonas</taxon>
    </lineage>
</organism>
<dbReference type="PANTHER" id="PTHR43228:SF1">
    <property type="entry name" value="TWO-COMPONENT RESPONSE REGULATOR ARR22"/>
    <property type="match status" value="1"/>
</dbReference>
<dbReference type="InterPro" id="IPR052048">
    <property type="entry name" value="ST_Response_Regulator"/>
</dbReference>
<evidence type="ECO:0000313" key="3">
    <source>
        <dbReference type="EMBL" id="SMO67500.1"/>
    </source>
</evidence>
<protein>
    <submittedName>
        <fullName evidence="3">Response regulator receiver protein</fullName>
    </submittedName>
</protein>
<reference evidence="3 4" key="1">
    <citation type="submission" date="2017-05" db="EMBL/GenBank/DDBJ databases">
        <authorList>
            <person name="Varghese N."/>
            <person name="Submissions S."/>
        </authorList>
    </citation>
    <scope>NUCLEOTIDE SEQUENCE [LARGE SCALE GENOMIC DNA]</scope>
    <source>
        <strain evidence="3 4">DSM 21985</strain>
    </source>
</reference>
<dbReference type="Pfam" id="PF00072">
    <property type="entry name" value="Response_reg"/>
    <property type="match status" value="1"/>
</dbReference>
<dbReference type="InterPro" id="IPR011006">
    <property type="entry name" value="CheY-like_superfamily"/>
</dbReference>
<evidence type="ECO:0000256" key="1">
    <source>
        <dbReference type="PROSITE-ProRule" id="PRU00169"/>
    </source>
</evidence>
<proteinExistence type="predicted"/>
<dbReference type="SMART" id="SM00448">
    <property type="entry name" value="REC"/>
    <property type="match status" value="1"/>
</dbReference>
<dbReference type="Gene3D" id="3.40.50.2300">
    <property type="match status" value="1"/>
</dbReference>